<keyword evidence="12" id="KW-1185">Reference proteome</keyword>
<dbReference type="FunFam" id="1.10.10.10:FF:000007">
    <property type="entry name" value="Ferric uptake regulation protein"/>
    <property type="match status" value="1"/>
</dbReference>
<name>A0A1W1URI5_DESTI</name>
<evidence type="ECO:0000256" key="1">
    <source>
        <dbReference type="ARBA" id="ARBA00004496"/>
    </source>
</evidence>
<keyword evidence="4" id="KW-0678">Repressor</keyword>
<dbReference type="GO" id="GO:0045892">
    <property type="term" value="P:negative regulation of DNA-templated transcription"/>
    <property type="evidence" value="ECO:0007669"/>
    <property type="project" value="TreeGrafter"/>
</dbReference>
<comment type="subcellular location">
    <subcellularLocation>
        <location evidence="1">Cytoplasm</location>
    </subcellularLocation>
</comment>
<dbReference type="GO" id="GO:0005737">
    <property type="term" value="C:cytoplasm"/>
    <property type="evidence" value="ECO:0007669"/>
    <property type="project" value="UniProtKB-SubCell"/>
</dbReference>
<evidence type="ECO:0000256" key="2">
    <source>
        <dbReference type="ARBA" id="ARBA00007957"/>
    </source>
</evidence>
<proteinExistence type="inferred from homology"/>
<dbReference type="InterPro" id="IPR036390">
    <property type="entry name" value="WH_DNA-bd_sf"/>
</dbReference>
<dbReference type="GO" id="GO:0000976">
    <property type="term" value="F:transcription cis-regulatory region binding"/>
    <property type="evidence" value="ECO:0007669"/>
    <property type="project" value="TreeGrafter"/>
</dbReference>
<evidence type="ECO:0000256" key="4">
    <source>
        <dbReference type="ARBA" id="ARBA00022491"/>
    </source>
</evidence>
<keyword evidence="3" id="KW-0963">Cytoplasm</keyword>
<dbReference type="InterPro" id="IPR002481">
    <property type="entry name" value="FUR"/>
</dbReference>
<dbReference type="STRING" id="656914.SAMN00017405_1038"/>
<dbReference type="PANTHER" id="PTHR33202:SF8">
    <property type="entry name" value="PEROXIDE-RESPONSIVE REPRESSOR PERR"/>
    <property type="match status" value="1"/>
</dbReference>
<evidence type="ECO:0000313" key="11">
    <source>
        <dbReference type="EMBL" id="SMB83421.1"/>
    </source>
</evidence>
<dbReference type="Pfam" id="PF01475">
    <property type="entry name" value="FUR"/>
    <property type="match status" value="1"/>
</dbReference>
<protein>
    <submittedName>
        <fullName evidence="11">Fur family transcriptional regulator, peroxide stress response regulator</fullName>
    </submittedName>
</protein>
<evidence type="ECO:0000256" key="9">
    <source>
        <dbReference type="ARBA" id="ARBA00023163"/>
    </source>
</evidence>
<dbReference type="GO" id="GO:0008270">
    <property type="term" value="F:zinc ion binding"/>
    <property type="evidence" value="ECO:0007669"/>
    <property type="project" value="TreeGrafter"/>
</dbReference>
<feature type="binding site" evidence="10">
    <location>
        <position position="99"/>
    </location>
    <ligand>
        <name>Zn(2+)</name>
        <dbReference type="ChEBI" id="CHEBI:29105"/>
    </ligand>
</feature>
<evidence type="ECO:0000313" key="12">
    <source>
        <dbReference type="Proteomes" id="UP000192731"/>
    </source>
</evidence>
<evidence type="ECO:0000256" key="3">
    <source>
        <dbReference type="ARBA" id="ARBA00022490"/>
    </source>
</evidence>
<dbReference type="GO" id="GO:1900376">
    <property type="term" value="P:regulation of secondary metabolite biosynthetic process"/>
    <property type="evidence" value="ECO:0007669"/>
    <property type="project" value="TreeGrafter"/>
</dbReference>
<reference evidence="11 12" key="1">
    <citation type="submission" date="2017-04" db="EMBL/GenBank/DDBJ databases">
        <authorList>
            <person name="Afonso C.L."/>
            <person name="Miller P.J."/>
            <person name="Scott M.A."/>
            <person name="Spackman E."/>
            <person name="Goraichik I."/>
            <person name="Dimitrov K.M."/>
            <person name="Suarez D.L."/>
            <person name="Swayne D.E."/>
        </authorList>
    </citation>
    <scope>NUCLEOTIDE SEQUENCE [LARGE SCALE GENOMIC DNA]</scope>
    <source>
        <strain evidence="11 12">DSM 11270</strain>
    </source>
</reference>
<dbReference type="Gene3D" id="3.30.1490.190">
    <property type="match status" value="1"/>
</dbReference>
<evidence type="ECO:0000256" key="5">
    <source>
        <dbReference type="ARBA" id="ARBA00022723"/>
    </source>
</evidence>
<comment type="similarity">
    <text evidence="2">Belongs to the Fur family.</text>
</comment>
<feature type="binding site" evidence="10">
    <location>
        <position position="136"/>
    </location>
    <ligand>
        <name>Zn(2+)</name>
        <dbReference type="ChEBI" id="CHEBI:29105"/>
    </ligand>
</feature>
<gene>
    <name evidence="11" type="ORF">SAMN00017405_1038</name>
</gene>
<feature type="binding site" evidence="10">
    <location>
        <position position="102"/>
    </location>
    <ligand>
        <name>Zn(2+)</name>
        <dbReference type="ChEBI" id="CHEBI:29105"/>
    </ligand>
</feature>
<dbReference type="PANTHER" id="PTHR33202">
    <property type="entry name" value="ZINC UPTAKE REGULATION PROTEIN"/>
    <property type="match status" value="1"/>
</dbReference>
<keyword evidence="8" id="KW-0238">DNA-binding</keyword>
<comment type="cofactor">
    <cofactor evidence="10">
        <name>Zn(2+)</name>
        <dbReference type="ChEBI" id="CHEBI:29105"/>
    </cofactor>
    <text evidence="10">Binds 1 zinc ion per subunit.</text>
</comment>
<dbReference type="Gene3D" id="1.10.10.10">
    <property type="entry name" value="Winged helix-like DNA-binding domain superfamily/Winged helix DNA-binding domain"/>
    <property type="match status" value="1"/>
</dbReference>
<accession>A0A1W1URI5</accession>
<keyword evidence="9" id="KW-0804">Transcription</keyword>
<evidence type="ECO:0000256" key="8">
    <source>
        <dbReference type="ARBA" id="ARBA00023125"/>
    </source>
</evidence>
<feature type="binding site" evidence="10">
    <location>
        <position position="139"/>
    </location>
    <ligand>
        <name>Zn(2+)</name>
        <dbReference type="ChEBI" id="CHEBI:29105"/>
    </ligand>
</feature>
<dbReference type="InterPro" id="IPR043135">
    <property type="entry name" value="Fur_C"/>
</dbReference>
<dbReference type="InterPro" id="IPR036388">
    <property type="entry name" value="WH-like_DNA-bd_sf"/>
</dbReference>
<dbReference type="AlphaFoldDB" id="A0A1W1URI5"/>
<keyword evidence="7" id="KW-0805">Transcription regulation</keyword>
<evidence type="ECO:0000256" key="10">
    <source>
        <dbReference type="PIRSR" id="PIRSR602481-1"/>
    </source>
</evidence>
<keyword evidence="5 10" id="KW-0479">Metal-binding</keyword>
<dbReference type="Proteomes" id="UP000192731">
    <property type="component" value="Unassembled WGS sequence"/>
</dbReference>
<evidence type="ECO:0000256" key="6">
    <source>
        <dbReference type="ARBA" id="ARBA00022833"/>
    </source>
</evidence>
<evidence type="ECO:0000256" key="7">
    <source>
        <dbReference type="ARBA" id="ARBA00023015"/>
    </source>
</evidence>
<dbReference type="RefSeq" id="WP_242941911.1">
    <property type="nucleotide sequence ID" value="NZ_FWWT01000008.1"/>
</dbReference>
<organism evidence="11 12">
    <name type="scientific">Desulfonispora thiosulfatigenes DSM 11270</name>
    <dbReference type="NCBI Taxonomy" id="656914"/>
    <lineage>
        <taxon>Bacteria</taxon>
        <taxon>Bacillati</taxon>
        <taxon>Bacillota</taxon>
        <taxon>Clostridia</taxon>
        <taxon>Eubacteriales</taxon>
        <taxon>Peptococcaceae</taxon>
        <taxon>Desulfonispora</taxon>
    </lineage>
</organism>
<dbReference type="EMBL" id="FWWT01000008">
    <property type="protein sequence ID" value="SMB83421.1"/>
    <property type="molecule type" value="Genomic_DNA"/>
</dbReference>
<dbReference type="CDD" id="cd07153">
    <property type="entry name" value="Fur_like"/>
    <property type="match status" value="1"/>
</dbReference>
<dbReference type="SUPFAM" id="SSF46785">
    <property type="entry name" value="Winged helix' DNA-binding domain"/>
    <property type="match status" value="1"/>
</dbReference>
<sequence>MQRKVGINMTDIEKYLKENEIKPSYQRIRIYEYLIKYKNHPTVDNIYQELVQNIPTLSKTTVYNTLNIFLDKKIIQLIGIEENEMRYDADTSNHAHFKCKTCGKVYDIFHDFSKYPIKELEGFKILEEQMYFKGICKKCIN</sequence>
<dbReference type="GO" id="GO:0003700">
    <property type="term" value="F:DNA-binding transcription factor activity"/>
    <property type="evidence" value="ECO:0007669"/>
    <property type="project" value="InterPro"/>
</dbReference>
<keyword evidence="6 10" id="KW-0862">Zinc</keyword>